<sequence length="111" mass="12603">MLRYAGHQFERGARAADGHAKGEHIDAARRHPLYRAPPEEATPPMPFELAHVWEWFAQLNRKRQNGMAVNPIASTEILAWQARHAIAIEPFEHQLLDQLDALFLSHQHAAG</sequence>
<evidence type="ECO:0000313" key="1">
    <source>
        <dbReference type="EMBL" id="SFX23220.1"/>
    </source>
</evidence>
<comment type="caution">
    <text evidence="1">The sequence shown here is derived from an EMBL/GenBank/DDBJ whole genome shotgun (WGS) entry which is preliminary data.</text>
</comment>
<name>A0AB38C4C8_9BURK</name>
<organism evidence="1 2">
    <name type="scientific">Janthinobacterium lividum</name>
    <dbReference type="NCBI Taxonomy" id="29581"/>
    <lineage>
        <taxon>Bacteria</taxon>
        <taxon>Pseudomonadati</taxon>
        <taxon>Pseudomonadota</taxon>
        <taxon>Betaproteobacteria</taxon>
        <taxon>Burkholderiales</taxon>
        <taxon>Oxalobacteraceae</taxon>
        <taxon>Janthinobacterium</taxon>
    </lineage>
</organism>
<dbReference type="Proteomes" id="UP000182489">
    <property type="component" value="Unassembled WGS sequence"/>
</dbReference>
<dbReference type="EMBL" id="FPKH01000001">
    <property type="protein sequence ID" value="SFX23220.1"/>
    <property type="molecule type" value="Genomic_DNA"/>
</dbReference>
<proteinExistence type="predicted"/>
<dbReference type="InterPro" id="IPR056919">
    <property type="entry name" value="Phage_TAC_18"/>
</dbReference>
<dbReference type="AlphaFoldDB" id="A0AB38C4C8"/>
<accession>A0AB38C4C8</accession>
<dbReference type="Pfam" id="PF23812">
    <property type="entry name" value="Phage_TAC_18"/>
    <property type="match status" value="1"/>
</dbReference>
<evidence type="ECO:0000313" key="2">
    <source>
        <dbReference type="Proteomes" id="UP000182489"/>
    </source>
</evidence>
<protein>
    <submittedName>
        <fullName evidence="1">Uncharacterized protein</fullName>
    </submittedName>
</protein>
<reference evidence="1 2" key="1">
    <citation type="submission" date="2016-11" db="EMBL/GenBank/DDBJ databases">
        <authorList>
            <person name="Varghese N."/>
            <person name="Submissions S."/>
        </authorList>
    </citation>
    <scope>NUCLEOTIDE SEQUENCE [LARGE SCALE GENOMIC DNA]</scope>
    <source>
        <strain evidence="1 2">NFR18</strain>
    </source>
</reference>
<gene>
    <name evidence="1" type="ORF">SAMN03097694_1272</name>
</gene>